<dbReference type="PANTHER" id="PTHR39473:SF1">
    <property type="entry name" value="DINB-LIKE DOMAIN-CONTAINING PROTEIN"/>
    <property type="match status" value="1"/>
</dbReference>
<name>A0ABV8PI10_9FLAO</name>
<reference evidence="2" key="1">
    <citation type="journal article" date="2019" name="Int. J. Syst. Evol. Microbiol.">
        <title>The Global Catalogue of Microorganisms (GCM) 10K type strain sequencing project: providing services to taxonomists for standard genome sequencing and annotation.</title>
        <authorList>
            <consortium name="The Broad Institute Genomics Platform"/>
            <consortium name="The Broad Institute Genome Sequencing Center for Infectious Disease"/>
            <person name="Wu L."/>
            <person name="Ma J."/>
        </authorList>
    </citation>
    <scope>NUCLEOTIDE SEQUENCE [LARGE SCALE GENOMIC DNA]</scope>
    <source>
        <strain evidence="2">CGMCC 1.15774</strain>
    </source>
</reference>
<dbReference type="PANTHER" id="PTHR39473">
    <property type="match status" value="1"/>
</dbReference>
<sequence length="161" mass="18752">MFKSSIDTLEQFKQILLELPEDCYAKSCEVLSNSSIGQHTRHIIELYLCLIHGYNGADVSYDRRERNHRIENELSYAIEQLKSIQTQLERPNKPLKVTYELGDLETCLDSNYYREVMYNLEHTIHHHALIKVGIEHFTTLQLPESFGVAPSTMQHRQTCAQ</sequence>
<proteinExistence type="predicted"/>
<protein>
    <submittedName>
        <fullName evidence="1">DinB family protein</fullName>
    </submittedName>
</protein>
<dbReference type="RefSeq" id="WP_379761919.1">
    <property type="nucleotide sequence ID" value="NZ_JBHSCL010000002.1"/>
</dbReference>
<dbReference type="Proteomes" id="UP001595841">
    <property type="component" value="Unassembled WGS sequence"/>
</dbReference>
<organism evidence="1 2">
    <name type="scientific">Flagellimonas marina</name>
    <dbReference type="NCBI Taxonomy" id="1775168"/>
    <lineage>
        <taxon>Bacteria</taxon>
        <taxon>Pseudomonadati</taxon>
        <taxon>Bacteroidota</taxon>
        <taxon>Flavobacteriia</taxon>
        <taxon>Flavobacteriales</taxon>
        <taxon>Flavobacteriaceae</taxon>
        <taxon>Flagellimonas</taxon>
    </lineage>
</organism>
<keyword evidence="2" id="KW-1185">Reference proteome</keyword>
<accession>A0ABV8PI10</accession>
<evidence type="ECO:0000313" key="2">
    <source>
        <dbReference type="Proteomes" id="UP001595841"/>
    </source>
</evidence>
<dbReference type="EMBL" id="JBHSCL010000002">
    <property type="protein sequence ID" value="MFC4218577.1"/>
    <property type="molecule type" value="Genomic_DNA"/>
</dbReference>
<evidence type="ECO:0000313" key="1">
    <source>
        <dbReference type="EMBL" id="MFC4218577.1"/>
    </source>
</evidence>
<gene>
    <name evidence="1" type="ORF">ACFOWS_00430</name>
</gene>
<comment type="caution">
    <text evidence="1">The sequence shown here is derived from an EMBL/GenBank/DDBJ whole genome shotgun (WGS) entry which is preliminary data.</text>
</comment>